<dbReference type="InterPro" id="IPR029058">
    <property type="entry name" value="AB_hydrolase_fold"/>
</dbReference>
<dbReference type="GO" id="GO:0016787">
    <property type="term" value="F:hydrolase activity"/>
    <property type="evidence" value="ECO:0007669"/>
    <property type="project" value="InterPro"/>
</dbReference>
<dbReference type="InterPro" id="IPR003140">
    <property type="entry name" value="PLipase/COase/thioEstase"/>
</dbReference>
<organism evidence="2 3">
    <name type="scientific">Fulvimarina manganoxydans</name>
    <dbReference type="NCBI Taxonomy" id="937218"/>
    <lineage>
        <taxon>Bacteria</taxon>
        <taxon>Pseudomonadati</taxon>
        <taxon>Pseudomonadota</taxon>
        <taxon>Alphaproteobacteria</taxon>
        <taxon>Hyphomicrobiales</taxon>
        <taxon>Aurantimonadaceae</taxon>
        <taxon>Fulvimarina</taxon>
    </lineage>
</organism>
<evidence type="ECO:0000313" key="2">
    <source>
        <dbReference type="EMBL" id="SMD13661.1"/>
    </source>
</evidence>
<protein>
    <submittedName>
        <fullName evidence="2">Phospholipase/carboxylesterase</fullName>
    </submittedName>
</protein>
<dbReference type="Pfam" id="PF02230">
    <property type="entry name" value="Abhydrolase_2"/>
    <property type="match status" value="1"/>
</dbReference>
<dbReference type="RefSeq" id="WP_084413062.1">
    <property type="nucleotide sequence ID" value="NZ_FWXR01000038.1"/>
</dbReference>
<dbReference type="STRING" id="937218.SAMN06297251_1389"/>
<name>A0A1W2EVD9_9HYPH</name>
<sequence>MSQTESSADQTGLDHIHRFVPATGSGLRPILALHGTGGDETDLLPLAEMLAPGAAVLSPRGKVSEGGMPRFFRRLSEGVFDEADVVAKVHALADFVEAARKTYDIEAPIALGFSNGANIAAAIMLLRPEVLAGGLLLRAMVPLQEKQETERAESLAGKPVLIASGAMDPIVPVDDPTRLAERFRACGADVTHEILPGGHGLGQSDLGLAKAFMEAHARIG</sequence>
<dbReference type="EMBL" id="FWXR01000038">
    <property type="protein sequence ID" value="SMD13661.1"/>
    <property type="molecule type" value="Genomic_DNA"/>
</dbReference>
<dbReference type="Gene3D" id="3.40.50.1820">
    <property type="entry name" value="alpha/beta hydrolase"/>
    <property type="match status" value="1"/>
</dbReference>
<dbReference type="OrthoDB" id="9796570at2"/>
<reference evidence="2 3" key="1">
    <citation type="submission" date="2017-04" db="EMBL/GenBank/DDBJ databases">
        <authorList>
            <person name="Afonso C.L."/>
            <person name="Miller P.J."/>
            <person name="Scott M.A."/>
            <person name="Spackman E."/>
            <person name="Goraichik I."/>
            <person name="Dimitrov K.M."/>
            <person name="Suarez D.L."/>
            <person name="Swayne D.E."/>
        </authorList>
    </citation>
    <scope>NUCLEOTIDE SEQUENCE [LARGE SCALE GENOMIC DNA]</scope>
    <source>
        <strain evidence="2 3">CGMCC 1.10972</strain>
    </source>
</reference>
<proteinExistence type="predicted"/>
<dbReference type="AlphaFoldDB" id="A0A1W2EVD9"/>
<accession>A0A1W2EVD9</accession>
<dbReference type="Proteomes" id="UP000192656">
    <property type="component" value="Unassembled WGS sequence"/>
</dbReference>
<keyword evidence="3" id="KW-1185">Reference proteome</keyword>
<gene>
    <name evidence="2" type="ORF">SAMN06297251_1389</name>
</gene>
<evidence type="ECO:0000313" key="3">
    <source>
        <dbReference type="Proteomes" id="UP000192656"/>
    </source>
</evidence>
<feature type="domain" description="Phospholipase/carboxylesterase/thioesterase" evidence="1">
    <location>
        <begin position="80"/>
        <end position="216"/>
    </location>
</feature>
<evidence type="ECO:0000259" key="1">
    <source>
        <dbReference type="Pfam" id="PF02230"/>
    </source>
</evidence>
<dbReference type="SUPFAM" id="SSF53474">
    <property type="entry name" value="alpha/beta-Hydrolases"/>
    <property type="match status" value="1"/>
</dbReference>